<dbReference type="PANTHER" id="PTHR10978">
    <property type="entry name" value="SUCCINATE DEHYDROGENASE CYTOCHROME B560 SUBUNIT"/>
    <property type="match status" value="1"/>
</dbReference>
<keyword evidence="9" id="KW-1185">Reference proteome</keyword>
<comment type="subcellular location">
    <subcellularLocation>
        <location evidence="1">Membrane</location>
    </subcellularLocation>
</comment>
<dbReference type="GO" id="GO:0006099">
    <property type="term" value="P:tricarboxylic acid cycle"/>
    <property type="evidence" value="ECO:0007669"/>
    <property type="project" value="InterPro"/>
</dbReference>
<dbReference type="Pfam" id="PF01127">
    <property type="entry name" value="Sdh_cyt"/>
    <property type="match status" value="1"/>
</dbReference>
<dbReference type="CDD" id="cd03499">
    <property type="entry name" value="SQR_TypeC_SdhC"/>
    <property type="match status" value="1"/>
</dbReference>
<gene>
    <name evidence="8" type="ORF">ACHHYP_11921</name>
</gene>
<dbReference type="GO" id="GO:0006121">
    <property type="term" value="P:mitochondrial electron transport, succinate to ubiquinone"/>
    <property type="evidence" value="ECO:0007669"/>
    <property type="project" value="TreeGrafter"/>
</dbReference>
<dbReference type="InterPro" id="IPR000701">
    <property type="entry name" value="SuccDH_FuR_B_TM-su"/>
</dbReference>
<dbReference type="InterPro" id="IPR034804">
    <property type="entry name" value="SQR/QFR_C/D"/>
</dbReference>
<evidence type="ECO:0000256" key="1">
    <source>
        <dbReference type="ARBA" id="ARBA00004370"/>
    </source>
</evidence>
<evidence type="ECO:0000256" key="4">
    <source>
        <dbReference type="ARBA" id="ARBA00022723"/>
    </source>
</evidence>
<evidence type="ECO:0000256" key="2">
    <source>
        <dbReference type="ARBA" id="ARBA00022617"/>
    </source>
</evidence>
<dbReference type="GO" id="GO:0009055">
    <property type="term" value="F:electron transfer activity"/>
    <property type="evidence" value="ECO:0007669"/>
    <property type="project" value="InterPro"/>
</dbReference>
<dbReference type="STRING" id="1202772.A0A1V9YI11"/>
<sequence>MMLQTTKQLAKAAKAQAPAHARMVSYTERQARLGRPVSPHVEIYAFPVTAIASITNRATGVALTGGFASAAFVSLLGADVPALIYAAQEVIPFFAPLSKFCVAFPVTYHSLNAVRGAVWSKRPELLETVNASQSSYGLLGASAVVGIGAACYTIKRD</sequence>
<dbReference type="Proteomes" id="UP000243579">
    <property type="component" value="Unassembled WGS sequence"/>
</dbReference>
<keyword evidence="7" id="KW-0472">Membrane</keyword>
<name>A0A1V9YI11_ACHHY</name>
<keyword evidence="3 8" id="KW-0812">Transmembrane</keyword>
<keyword evidence="6" id="KW-0408">Iron</keyword>
<dbReference type="Gene3D" id="1.20.1300.10">
    <property type="entry name" value="Fumarate reductase/succinate dehydrogenase, transmembrane subunit"/>
    <property type="match status" value="1"/>
</dbReference>
<dbReference type="GO" id="GO:0005739">
    <property type="term" value="C:mitochondrion"/>
    <property type="evidence" value="ECO:0007669"/>
    <property type="project" value="GOC"/>
</dbReference>
<protein>
    <submittedName>
        <fullName evidence="8">Transmembrane protein</fullName>
    </submittedName>
</protein>
<accession>A0A1V9YI11</accession>
<dbReference type="GO" id="GO:0016020">
    <property type="term" value="C:membrane"/>
    <property type="evidence" value="ECO:0007669"/>
    <property type="project" value="UniProtKB-SubCell"/>
</dbReference>
<dbReference type="EMBL" id="JNBR01001706">
    <property type="protein sequence ID" value="OQR85340.1"/>
    <property type="molecule type" value="Genomic_DNA"/>
</dbReference>
<organism evidence="8 9">
    <name type="scientific">Achlya hypogyna</name>
    <name type="common">Oomycete</name>
    <name type="synonym">Protoachlya hypogyna</name>
    <dbReference type="NCBI Taxonomy" id="1202772"/>
    <lineage>
        <taxon>Eukaryota</taxon>
        <taxon>Sar</taxon>
        <taxon>Stramenopiles</taxon>
        <taxon>Oomycota</taxon>
        <taxon>Saprolegniomycetes</taxon>
        <taxon>Saprolegniales</taxon>
        <taxon>Achlyaceae</taxon>
        <taxon>Achlya</taxon>
    </lineage>
</organism>
<dbReference type="AlphaFoldDB" id="A0A1V9YI11"/>
<evidence type="ECO:0000313" key="9">
    <source>
        <dbReference type="Proteomes" id="UP000243579"/>
    </source>
</evidence>
<dbReference type="OrthoDB" id="588261at2759"/>
<keyword evidence="2" id="KW-0349">Heme</keyword>
<keyword evidence="4" id="KW-0479">Metal-binding</keyword>
<dbReference type="GO" id="GO:0046872">
    <property type="term" value="F:metal ion binding"/>
    <property type="evidence" value="ECO:0007669"/>
    <property type="project" value="UniProtKB-KW"/>
</dbReference>
<evidence type="ECO:0000256" key="7">
    <source>
        <dbReference type="ARBA" id="ARBA00023136"/>
    </source>
</evidence>
<evidence type="ECO:0000256" key="3">
    <source>
        <dbReference type="ARBA" id="ARBA00022692"/>
    </source>
</evidence>
<dbReference type="InterPro" id="IPR014314">
    <property type="entry name" value="Succ_DH_cytb556"/>
</dbReference>
<evidence type="ECO:0000256" key="5">
    <source>
        <dbReference type="ARBA" id="ARBA00022989"/>
    </source>
</evidence>
<comment type="caution">
    <text evidence="8">The sequence shown here is derived from an EMBL/GenBank/DDBJ whole genome shotgun (WGS) entry which is preliminary data.</text>
</comment>
<reference evidence="8 9" key="1">
    <citation type="journal article" date="2014" name="Genome Biol. Evol.">
        <title>The secreted proteins of Achlya hypogyna and Thraustotheca clavata identify the ancestral oomycete secretome and reveal gene acquisitions by horizontal gene transfer.</title>
        <authorList>
            <person name="Misner I."/>
            <person name="Blouin N."/>
            <person name="Leonard G."/>
            <person name="Richards T.A."/>
            <person name="Lane C.E."/>
        </authorList>
    </citation>
    <scope>NUCLEOTIDE SEQUENCE [LARGE SCALE GENOMIC DNA]</scope>
    <source>
        <strain evidence="8 9">ATCC 48635</strain>
    </source>
</reference>
<evidence type="ECO:0000313" key="8">
    <source>
        <dbReference type="EMBL" id="OQR85340.1"/>
    </source>
</evidence>
<proteinExistence type="predicted"/>
<dbReference type="PANTHER" id="PTHR10978:SF5">
    <property type="entry name" value="SUCCINATE DEHYDROGENASE CYTOCHROME B560 SUBUNIT, MITOCHONDRIAL"/>
    <property type="match status" value="1"/>
</dbReference>
<dbReference type="SUPFAM" id="SSF81343">
    <property type="entry name" value="Fumarate reductase respiratory complex transmembrane subunits"/>
    <property type="match status" value="1"/>
</dbReference>
<evidence type="ECO:0000256" key="6">
    <source>
        <dbReference type="ARBA" id="ARBA00023004"/>
    </source>
</evidence>
<keyword evidence="5" id="KW-1133">Transmembrane helix</keyword>